<organism evidence="2">
    <name type="scientific">Candidatus Electrothrix aestuarii</name>
    <dbReference type="NCBI Taxonomy" id="3062594"/>
    <lineage>
        <taxon>Bacteria</taxon>
        <taxon>Pseudomonadati</taxon>
        <taxon>Thermodesulfobacteriota</taxon>
        <taxon>Desulfobulbia</taxon>
        <taxon>Desulfobulbales</taxon>
        <taxon>Desulfobulbaceae</taxon>
        <taxon>Candidatus Electrothrix</taxon>
    </lineage>
</organism>
<dbReference type="InterPro" id="IPR011037">
    <property type="entry name" value="Pyrv_Knase-like_insert_dom_sf"/>
</dbReference>
<dbReference type="InterPro" id="IPR052716">
    <property type="entry name" value="MOSC_domain"/>
</dbReference>
<evidence type="ECO:0000313" key="2">
    <source>
        <dbReference type="EMBL" id="XCN71980.1"/>
    </source>
</evidence>
<dbReference type="GO" id="GO:0003824">
    <property type="term" value="F:catalytic activity"/>
    <property type="evidence" value="ECO:0007669"/>
    <property type="project" value="InterPro"/>
</dbReference>
<reference evidence="2" key="1">
    <citation type="journal article" date="2024" name="Syst. Appl. Microbiol.">
        <title>First single-strain enrichments of Electrothrix cable bacteria, description of E. aestuarii sp. nov. and E. rattekaaiensis sp. nov., and proposal of a cable bacteria taxonomy following the rules of the SeqCode.</title>
        <authorList>
            <person name="Plum-Jensen L.E."/>
            <person name="Schramm A."/>
            <person name="Marshall I.P.G."/>
        </authorList>
    </citation>
    <scope>NUCLEOTIDE SEQUENCE</scope>
    <source>
        <strain evidence="2">Rat1</strain>
    </source>
</reference>
<sequence>MATIEAICISKKKGIPKSPIPQATFQVGFGILDDAHGGDWHRQISLLAGESIDRVKEILPQLTHGAFAENIITRGVDLASLAVGDTLQIGTEIVLEITQIGKECHDAGCAIKKATGDCIMPREGLFAQVLQGGEAKPGDQVTLASQVTAKQSI</sequence>
<dbReference type="Gene3D" id="2.40.33.20">
    <property type="entry name" value="PK beta-barrel domain-like"/>
    <property type="match status" value="1"/>
</dbReference>
<evidence type="ECO:0000259" key="1">
    <source>
        <dbReference type="PROSITE" id="PS51340"/>
    </source>
</evidence>
<dbReference type="Pfam" id="PF03473">
    <property type="entry name" value="MOSC"/>
    <property type="match status" value="1"/>
</dbReference>
<name>A0AAU8LSU8_9BACT</name>
<protein>
    <submittedName>
        <fullName evidence="2">MOSC domain-containing protein</fullName>
    </submittedName>
</protein>
<feature type="domain" description="MOSC" evidence="1">
    <location>
        <begin position="18"/>
        <end position="144"/>
    </location>
</feature>
<dbReference type="SUPFAM" id="SSF50800">
    <property type="entry name" value="PK beta-barrel domain-like"/>
    <property type="match status" value="1"/>
</dbReference>
<accession>A0AAU8LSU8</accession>
<dbReference type="PANTHER" id="PTHR36930:SF1">
    <property type="entry name" value="MOSC DOMAIN-CONTAINING PROTEIN"/>
    <property type="match status" value="1"/>
</dbReference>
<gene>
    <name evidence="2" type="ORF">Q3M24_16950</name>
</gene>
<proteinExistence type="predicted"/>
<dbReference type="PROSITE" id="PS51340">
    <property type="entry name" value="MOSC"/>
    <property type="match status" value="1"/>
</dbReference>
<dbReference type="PANTHER" id="PTHR36930">
    <property type="entry name" value="METAL-SULFUR CLUSTER BIOSYNTHESIS PROTEINS YUAD-RELATED"/>
    <property type="match status" value="1"/>
</dbReference>
<dbReference type="GO" id="GO:0030170">
    <property type="term" value="F:pyridoxal phosphate binding"/>
    <property type="evidence" value="ECO:0007669"/>
    <property type="project" value="InterPro"/>
</dbReference>
<dbReference type="EMBL" id="CP159373">
    <property type="protein sequence ID" value="XCN71980.1"/>
    <property type="molecule type" value="Genomic_DNA"/>
</dbReference>
<dbReference type="KEGG" id="eaj:Q3M24_16950"/>
<dbReference type="GO" id="GO:0030151">
    <property type="term" value="F:molybdenum ion binding"/>
    <property type="evidence" value="ECO:0007669"/>
    <property type="project" value="InterPro"/>
</dbReference>
<dbReference type="AlphaFoldDB" id="A0AAU8LSU8"/>
<reference evidence="2" key="2">
    <citation type="submission" date="2024-06" db="EMBL/GenBank/DDBJ databases">
        <authorList>
            <person name="Plum-Jensen L.E."/>
            <person name="Schramm A."/>
            <person name="Marshall I.P.G."/>
        </authorList>
    </citation>
    <scope>NUCLEOTIDE SEQUENCE</scope>
    <source>
        <strain evidence="2">Rat1</strain>
    </source>
</reference>
<dbReference type="InterPro" id="IPR005302">
    <property type="entry name" value="MoCF_Sase_C"/>
</dbReference>